<comment type="caution">
    <text evidence="1">The sequence shown here is derived from an EMBL/GenBank/DDBJ whole genome shotgun (WGS) entry which is preliminary data.</text>
</comment>
<dbReference type="Proteomes" id="UP000805704">
    <property type="component" value="Chromosome 11"/>
</dbReference>
<keyword evidence="2" id="KW-1185">Reference proteome</keyword>
<sequence>MLECCALQMPADVSRGGVQMSRGLGSQSGEGAEGLGRGVEGRSRTACLGQTSSRFPREACSLSHLLLADVSGDDAGPSGQEDARAGRRETSSTCSSDPGLFTNDEGRQGDDEQSDWFFEGDCGVGTGVAGLLPGWDSDSQLSLEGNHPSPTFLQPARLSQRGYRYHSRLKRLPGSAACCIRKDRRRLPSSVKGNRMPVFVERLRHFSQDPYQRELLVALERICSSALSSRGGPSPPSRLQRPRSASASV</sequence>
<accession>A0ACB7FHC4</accession>
<gene>
    <name evidence="1" type="primary">GPATCH2L</name>
    <name evidence="1" type="ORF">GBF38_022137</name>
</gene>
<organism evidence="1 2">
    <name type="scientific">Nibea albiflora</name>
    <name type="common">Yellow drum</name>
    <name type="synonym">Corvina albiflora</name>
    <dbReference type="NCBI Taxonomy" id="240163"/>
    <lineage>
        <taxon>Eukaryota</taxon>
        <taxon>Metazoa</taxon>
        <taxon>Chordata</taxon>
        <taxon>Craniata</taxon>
        <taxon>Vertebrata</taxon>
        <taxon>Euteleostomi</taxon>
        <taxon>Actinopterygii</taxon>
        <taxon>Neopterygii</taxon>
        <taxon>Teleostei</taxon>
        <taxon>Neoteleostei</taxon>
        <taxon>Acanthomorphata</taxon>
        <taxon>Eupercaria</taxon>
        <taxon>Sciaenidae</taxon>
        <taxon>Nibea</taxon>
    </lineage>
</organism>
<name>A0ACB7FHC4_NIBAL</name>
<evidence type="ECO:0000313" key="2">
    <source>
        <dbReference type="Proteomes" id="UP000805704"/>
    </source>
</evidence>
<evidence type="ECO:0000313" key="1">
    <source>
        <dbReference type="EMBL" id="KAG8013662.1"/>
    </source>
</evidence>
<protein>
    <submittedName>
        <fullName evidence="1">G patch domain-containing protein 2-like</fullName>
    </submittedName>
</protein>
<reference evidence="1" key="1">
    <citation type="submission" date="2020-04" db="EMBL/GenBank/DDBJ databases">
        <title>A chromosome-scale assembly and high-density genetic map of the yellow drum (Nibea albiflora) genome.</title>
        <authorList>
            <person name="Xu D."/>
            <person name="Zhang W."/>
            <person name="Chen R."/>
            <person name="Tan P."/>
            <person name="Wang L."/>
            <person name="Song H."/>
            <person name="Tian L."/>
            <person name="Zhu Q."/>
            <person name="Wang B."/>
        </authorList>
    </citation>
    <scope>NUCLEOTIDE SEQUENCE</scope>
    <source>
        <strain evidence="1">ZJHYS-2018</strain>
    </source>
</reference>
<dbReference type="EMBL" id="CM024799">
    <property type="protein sequence ID" value="KAG8013662.1"/>
    <property type="molecule type" value="Genomic_DNA"/>
</dbReference>
<proteinExistence type="predicted"/>